<dbReference type="RefSeq" id="WP_304181439.1">
    <property type="nucleotide sequence ID" value="NZ_DRGM01000082.1"/>
</dbReference>
<feature type="binding site" evidence="3">
    <location>
        <position position="110"/>
    </location>
    <ligand>
        <name>substrate</name>
    </ligand>
</feature>
<keyword evidence="2 3" id="KW-0378">Hydrolase</keyword>
<feature type="binding site" evidence="3">
    <location>
        <position position="252"/>
    </location>
    <ligand>
        <name>substrate</name>
    </ligand>
</feature>
<dbReference type="EC" id="3.5.3.23" evidence="3 4"/>
<evidence type="ECO:0000256" key="1">
    <source>
        <dbReference type="ARBA" id="ARBA00022503"/>
    </source>
</evidence>
<dbReference type="EMBL" id="DRGM01000082">
    <property type="protein sequence ID" value="HEA16367.1"/>
    <property type="molecule type" value="Genomic_DNA"/>
</dbReference>
<dbReference type="Pfam" id="PF04996">
    <property type="entry name" value="AstB"/>
    <property type="match status" value="1"/>
</dbReference>
<feature type="binding site" evidence="3">
    <location>
        <begin position="19"/>
        <end position="28"/>
    </location>
    <ligand>
        <name>substrate</name>
    </ligand>
</feature>
<feature type="binding site" evidence="3">
    <location>
        <position position="214"/>
    </location>
    <ligand>
        <name>substrate</name>
    </ligand>
</feature>
<feature type="binding site" evidence="3">
    <location>
        <position position="364"/>
    </location>
    <ligand>
        <name>substrate</name>
    </ligand>
</feature>
<dbReference type="PANTHER" id="PTHR30420:SF2">
    <property type="entry name" value="N-SUCCINYLARGININE DIHYDROLASE"/>
    <property type="match status" value="1"/>
</dbReference>
<comment type="caution">
    <text evidence="5">The sequence shown here is derived from an EMBL/GenBank/DDBJ whole genome shotgun (WGS) entry which is preliminary data.</text>
</comment>
<dbReference type="InterPro" id="IPR037031">
    <property type="entry name" value="AstB_sf"/>
</dbReference>
<dbReference type="AlphaFoldDB" id="A0A7V1CXX7"/>
<dbReference type="GO" id="GO:0009015">
    <property type="term" value="F:N-succinylarginine dihydrolase activity"/>
    <property type="evidence" value="ECO:0007669"/>
    <property type="project" value="UniProtKB-UniRule"/>
</dbReference>
<dbReference type="GO" id="GO:0019544">
    <property type="term" value="P:L-arginine catabolic process to L-glutamate"/>
    <property type="evidence" value="ECO:0007669"/>
    <property type="project" value="UniProtKB-UniRule"/>
</dbReference>
<evidence type="ECO:0000256" key="3">
    <source>
        <dbReference type="HAMAP-Rule" id="MF_01172"/>
    </source>
</evidence>
<dbReference type="GO" id="GO:0019545">
    <property type="term" value="P:L-arginine catabolic process to succinate"/>
    <property type="evidence" value="ECO:0007669"/>
    <property type="project" value="UniProtKB-UniRule"/>
</dbReference>
<feature type="active site" evidence="3">
    <location>
        <position position="250"/>
    </location>
</feature>
<protein>
    <recommendedName>
        <fullName evidence="3 4">N-succinylarginine dihydrolase</fullName>
        <ecNumber evidence="3 4">3.5.3.23</ecNumber>
    </recommendedName>
</protein>
<dbReference type="NCBIfam" id="TIGR03241">
    <property type="entry name" value="arg_catab_astB"/>
    <property type="match status" value="1"/>
</dbReference>
<organism evidence="5">
    <name type="scientific">Pseudoalteromonas prydzensis</name>
    <dbReference type="NCBI Taxonomy" id="182141"/>
    <lineage>
        <taxon>Bacteria</taxon>
        <taxon>Pseudomonadati</taxon>
        <taxon>Pseudomonadota</taxon>
        <taxon>Gammaproteobacteria</taxon>
        <taxon>Alteromonadales</taxon>
        <taxon>Pseudoalteromonadaceae</taxon>
        <taxon>Pseudoalteromonas</taxon>
    </lineage>
</organism>
<dbReference type="Gene3D" id="3.75.10.20">
    <property type="entry name" value="Succinylarginine dihydrolase"/>
    <property type="match status" value="1"/>
</dbReference>
<reference evidence="5" key="1">
    <citation type="journal article" date="2020" name="mSystems">
        <title>Genome- and Community-Level Interaction Insights into Carbon Utilization and Element Cycling Functions of Hydrothermarchaeota in Hydrothermal Sediment.</title>
        <authorList>
            <person name="Zhou Z."/>
            <person name="Liu Y."/>
            <person name="Xu W."/>
            <person name="Pan J."/>
            <person name="Luo Z.H."/>
            <person name="Li M."/>
        </authorList>
    </citation>
    <scope>NUCLEOTIDE SEQUENCE [LARGE SCALE GENOMIC DNA]</scope>
    <source>
        <strain evidence="5">HyVt-346</strain>
    </source>
</reference>
<comment type="similarity">
    <text evidence="3">Belongs to the succinylarginine dihydrolase family.</text>
</comment>
<dbReference type="Proteomes" id="UP000886188">
    <property type="component" value="Unassembled WGS sequence"/>
</dbReference>
<feature type="active site" description="Nucleophile" evidence="3">
    <location>
        <position position="370"/>
    </location>
</feature>
<sequence length="446" mass="48681">MTAVEVNFDGLVGPTHNYAGLSYGNVASLSNAASYSNPKEAVLQGLAKMKAMHDLGLSQGVFAPHARPDINVLRRLGFTGKDSEVISKAFKADPVLLRACYSASAMWTANAATVSPSADTLDGKVHFTAANLNNKFHRSLEPATTTRLLKAMFNNDSYFSHHEHLPDQGFFGDEGAANHTRLTDAHGKQGLELFVFGASSFNSALPKPSKFPARQTLEASQAICRLHQLKSSSQLLLQQNPAVIDQGVFHNDVIAVGNANVLLCHEQAFLNQSDALKQLRHAYQGDETLHIIEVPSAKVSITDAVTSYLFNSQLVSLSNGKMLLVAPQECHNNSAVNAYINELLSADNPINQVQFFDLKQSMQNGGGPACLRLRVALNQQELAAVNPAVILNDSKYQQLCDWANKHYRDKLCNDDFADANLLTESYQALDELTHILNLGSVYAFQR</sequence>
<dbReference type="PANTHER" id="PTHR30420">
    <property type="entry name" value="N-SUCCINYLARGININE DIHYDROLASE"/>
    <property type="match status" value="1"/>
</dbReference>
<dbReference type="UniPathway" id="UPA00185">
    <property type="reaction ID" value="UER00280"/>
</dbReference>
<comment type="function">
    <text evidence="3">Catalyzes the hydrolysis of N(2)-succinylarginine into N(2)-succinylornithine, ammonia and CO(2).</text>
</comment>
<comment type="catalytic activity">
    <reaction evidence="3">
        <text>N(2)-succinyl-L-arginine + 2 H2O + 2 H(+) = N(2)-succinyl-L-ornithine + 2 NH4(+) + CO2</text>
        <dbReference type="Rhea" id="RHEA:19533"/>
        <dbReference type="ChEBI" id="CHEBI:15377"/>
        <dbReference type="ChEBI" id="CHEBI:15378"/>
        <dbReference type="ChEBI" id="CHEBI:16526"/>
        <dbReference type="ChEBI" id="CHEBI:28938"/>
        <dbReference type="ChEBI" id="CHEBI:58241"/>
        <dbReference type="ChEBI" id="CHEBI:58514"/>
        <dbReference type="EC" id="3.5.3.23"/>
    </reaction>
</comment>
<accession>A0A7V1CXX7</accession>
<gene>
    <name evidence="3 5" type="primary">astB</name>
    <name evidence="5" type="ORF">ENH88_07965</name>
</gene>
<dbReference type="InterPro" id="IPR007079">
    <property type="entry name" value="SuccinylArg_d-Hdrlase_AstB"/>
</dbReference>
<evidence type="ECO:0000256" key="4">
    <source>
        <dbReference type="NCBIfam" id="TIGR03241"/>
    </source>
</evidence>
<dbReference type="HAMAP" id="MF_01172">
    <property type="entry name" value="AstB"/>
    <property type="match status" value="1"/>
</dbReference>
<comment type="subunit">
    <text evidence="3">Homodimer.</text>
</comment>
<proteinExistence type="inferred from homology"/>
<evidence type="ECO:0000256" key="2">
    <source>
        <dbReference type="ARBA" id="ARBA00022801"/>
    </source>
</evidence>
<dbReference type="NCBIfam" id="NF009789">
    <property type="entry name" value="PRK13281.1"/>
    <property type="match status" value="1"/>
</dbReference>
<feature type="binding site" evidence="3">
    <location>
        <begin position="137"/>
        <end position="138"/>
    </location>
    <ligand>
        <name>substrate</name>
    </ligand>
</feature>
<keyword evidence="1 3" id="KW-0056">Arginine metabolism</keyword>
<comment type="pathway">
    <text evidence="3">Amino-acid degradation; L-arginine degradation via AST pathway; L-glutamate and succinate from L-arginine: step 2/5.</text>
</comment>
<feature type="active site" evidence="3">
    <location>
        <position position="174"/>
    </location>
</feature>
<evidence type="ECO:0000313" key="5">
    <source>
        <dbReference type="EMBL" id="HEA16367.1"/>
    </source>
</evidence>
<dbReference type="SUPFAM" id="SSF55909">
    <property type="entry name" value="Pentein"/>
    <property type="match status" value="1"/>
</dbReference>
<name>A0A7V1CXX7_9GAMM</name>